<protein>
    <recommendedName>
        <fullName evidence="3">DUF982 domain-containing protein</fullName>
    </recommendedName>
</protein>
<gene>
    <name evidence="1" type="ORF">SAMN02982922_0561</name>
</gene>
<dbReference type="OrthoDB" id="8092625at2"/>
<reference evidence="1 2" key="1">
    <citation type="submission" date="2017-04" db="EMBL/GenBank/DDBJ databases">
        <authorList>
            <person name="Afonso C.L."/>
            <person name="Miller P.J."/>
            <person name="Scott M.A."/>
            <person name="Spackman E."/>
            <person name="Goraichik I."/>
            <person name="Dimitrov K.M."/>
            <person name="Suarez D.L."/>
            <person name="Swayne D.E."/>
        </authorList>
    </citation>
    <scope>NUCLEOTIDE SEQUENCE [LARGE SCALE GENOMIC DNA]</scope>
    <source>
        <strain evidence="1 2">B5P</strain>
    </source>
</reference>
<dbReference type="Pfam" id="PF06169">
    <property type="entry name" value="DUF982"/>
    <property type="match status" value="1"/>
</dbReference>
<name>A0A1X7MSF9_9HYPH</name>
<dbReference type="EMBL" id="FXBL01000004">
    <property type="protein sequence ID" value="SMH27564.1"/>
    <property type="molecule type" value="Genomic_DNA"/>
</dbReference>
<dbReference type="InterPro" id="IPR010385">
    <property type="entry name" value="DUF982"/>
</dbReference>
<accession>A0A1X7MSF9</accession>
<dbReference type="AlphaFoldDB" id="A0A1X7MSF9"/>
<organism evidence="1 2">
    <name type="scientific">Mesorhizobium australicum</name>
    <dbReference type="NCBI Taxonomy" id="536018"/>
    <lineage>
        <taxon>Bacteria</taxon>
        <taxon>Pseudomonadati</taxon>
        <taxon>Pseudomonadota</taxon>
        <taxon>Alphaproteobacteria</taxon>
        <taxon>Hyphomicrobiales</taxon>
        <taxon>Phyllobacteriaceae</taxon>
        <taxon>Mesorhizobium</taxon>
    </lineage>
</organism>
<dbReference type="Gene3D" id="6.10.250.730">
    <property type="match status" value="1"/>
</dbReference>
<keyword evidence="2" id="KW-1185">Reference proteome</keyword>
<evidence type="ECO:0008006" key="3">
    <source>
        <dbReference type="Google" id="ProtNLM"/>
    </source>
</evidence>
<evidence type="ECO:0000313" key="1">
    <source>
        <dbReference type="EMBL" id="SMH27564.1"/>
    </source>
</evidence>
<dbReference type="Proteomes" id="UP000193083">
    <property type="component" value="Unassembled WGS sequence"/>
</dbReference>
<evidence type="ECO:0000313" key="2">
    <source>
        <dbReference type="Proteomes" id="UP000193083"/>
    </source>
</evidence>
<proteinExistence type="predicted"/>
<sequence>MRTELDTKQFAEPVLVRLSSGIVSIGSVQEASDLLASVEWPGPRDELHANALETCLKVLDGHRSTGDARARLVDAALAAGIYSDAVR</sequence>
<dbReference type="RefSeq" id="WP_085462759.1">
    <property type="nucleotide sequence ID" value="NZ_FXBL01000004.1"/>
</dbReference>